<reference evidence="3 5" key="1">
    <citation type="journal article" date="2016" name="PLoS ONE">
        <title>Sequence Assembly of Yarrowia lipolytica Strain W29/CLIB89 Shows Transposable Element Diversity.</title>
        <authorList>
            <person name="Magnan C."/>
            <person name="Yu J."/>
            <person name="Chang I."/>
            <person name="Jahn E."/>
            <person name="Kanomata Y."/>
            <person name="Wu J."/>
            <person name="Zeller M."/>
            <person name="Oakes M."/>
            <person name="Baldi P."/>
            <person name="Sandmeyer S."/>
        </authorList>
    </citation>
    <scope>NUCLEOTIDE SEQUENCE [LARGE SCALE GENOMIC DNA]</scope>
    <source>
        <strain evidence="3">CLIB89</strain>
        <strain evidence="5">CLIB89(W29)</strain>
    </source>
</reference>
<dbReference type="Proteomes" id="UP000182444">
    <property type="component" value="Chromosome 1D"/>
</dbReference>
<dbReference type="Proteomes" id="UP000256601">
    <property type="component" value="Unassembled WGS sequence"/>
</dbReference>
<feature type="signal peptide" evidence="2">
    <location>
        <begin position="1"/>
        <end position="19"/>
    </location>
</feature>
<reference evidence="4 6" key="2">
    <citation type="submission" date="2018-07" db="EMBL/GenBank/DDBJ databases">
        <title>Draft Genome Assemblies for Five Robust Yarrowia lipolytica Strains Exhibiting High Lipid Production and Pentose Sugar Utilization and Sugar Alcohol Secretion from Undetoxified Lignocellulosic Biomass Hydrolysates.</title>
        <authorList>
            <consortium name="DOE Joint Genome Institute"/>
            <person name="Walker C."/>
            <person name="Ryu S."/>
            <person name="Na H."/>
            <person name="Zane M."/>
            <person name="LaButti K."/>
            <person name="Lipzen A."/>
            <person name="Haridas S."/>
            <person name="Barry K."/>
            <person name="Grigoriev I.V."/>
            <person name="Quarterman J."/>
            <person name="Slininger P."/>
            <person name="Dien B."/>
            <person name="Trinh C.T."/>
        </authorList>
    </citation>
    <scope>NUCLEOTIDE SEQUENCE [LARGE SCALE GENOMIC DNA]</scope>
    <source>
        <strain evidence="4 6">YB392</strain>
    </source>
</reference>
<name>A0A1H6Q885_YARLL</name>
<dbReference type="OrthoDB" id="2142503at2759"/>
<dbReference type="GeneID" id="2911228"/>
<feature type="chain" id="PRO_5036020541" evidence="2">
    <location>
        <begin position="20"/>
        <end position="114"/>
    </location>
</feature>
<evidence type="ECO:0000313" key="4">
    <source>
        <dbReference type="EMBL" id="RDW22842.1"/>
    </source>
</evidence>
<keyword evidence="2" id="KW-0732">Signal</keyword>
<proteinExistence type="predicted"/>
<keyword evidence="1" id="KW-0472">Membrane</keyword>
<dbReference type="RefSeq" id="XP_502932.1">
    <property type="nucleotide sequence ID" value="XM_502932.1"/>
</dbReference>
<dbReference type="VEuPathDB" id="FungiDB:YALI1_D21173g"/>
<dbReference type="VEuPathDB" id="FungiDB:YALI0_D17226g"/>
<protein>
    <submittedName>
        <fullName evidence="3">Uncharacterized protein</fullName>
    </submittedName>
</protein>
<evidence type="ECO:0000313" key="5">
    <source>
        <dbReference type="Proteomes" id="UP000182444"/>
    </source>
</evidence>
<dbReference type="PANTHER" id="PTHR36854:SF1">
    <property type="entry name" value="TRANSMEMBRANE PROTEIN"/>
    <property type="match status" value="1"/>
</dbReference>
<feature type="transmembrane region" description="Helical" evidence="1">
    <location>
        <begin position="86"/>
        <end position="104"/>
    </location>
</feature>
<dbReference type="OMA" id="KLTICKE"/>
<keyword evidence="1" id="KW-1133">Transmembrane helix</keyword>
<dbReference type="EMBL" id="CP017556">
    <property type="protein sequence ID" value="AOW04185.1"/>
    <property type="molecule type" value="Genomic_DNA"/>
</dbReference>
<accession>A0A1H6Q885</accession>
<organism evidence="3 5">
    <name type="scientific">Yarrowia lipolytica</name>
    <name type="common">Candida lipolytica</name>
    <dbReference type="NCBI Taxonomy" id="4952"/>
    <lineage>
        <taxon>Eukaryota</taxon>
        <taxon>Fungi</taxon>
        <taxon>Dikarya</taxon>
        <taxon>Ascomycota</taxon>
        <taxon>Saccharomycotina</taxon>
        <taxon>Dipodascomycetes</taxon>
        <taxon>Dipodascales</taxon>
        <taxon>Dipodascales incertae sedis</taxon>
        <taxon>Yarrowia</taxon>
    </lineage>
</organism>
<dbReference type="EMBL" id="KZ859144">
    <property type="protein sequence ID" value="RDW22842.1"/>
    <property type="molecule type" value="Genomic_DNA"/>
</dbReference>
<gene>
    <name evidence="4" type="ORF">B0I71DRAFT_136914</name>
    <name evidence="3" type="ORF">YALI1_D21173g</name>
</gene>
<sequence length="114" mass="13051">MKLLSLTLTLILLVVPALAYTEFCKCECFGEYEIIELRPQKEQLLTCNNCTRQFCLDQKLTICKEAKGEVDVTTACFERESFKDQLIVYAFTGVTVGLLAWALFKPVLTRFRRG</sequence>
<dbReference type="KEGG" id="yli:2911228"/>
<keyword evidence="1" id="KW-0812">Transmembrane</keyword>
<dbReference type="AlphaFoldDB" id="A0A1H6Q885"/>
<evidence type="ECO:0000313" key="3">
    <source>
        <dbReference type="EMBL" id="AOW04185.1"/>
    </source>
</evidence>
<evidence type="ECO:0000256" key="1">
    <source>
        <dbReference type="SAM" id="Phobius"/>
    </source>
</evidence>
<dbReference type="eggNOG" id="ENOG502S5M9">
    <property type="taxonomic scope" value="Eukaryota"/>
</dbReference>
<dbReference type="PANTHER" id="PTHR36854">
    <property type="entry name" value="CHROMOSOME 9, WHOLE GENOME SHOTGUN SEQUENCE"/>
    <property type="match status" value="1"/>
</dbReference>
<evidence type="ECO:0000313" key="6">
    <source>
        <dbReference type="Proteomes" id="UP000256601"/>
    </source>
</evidence>
<evidence type="ECO:0000256" key="2">
    <source>
        <dbReference type="SAM" id="SignalP"/>
    </source>
</evidence>